<dbReference type="EMBL" id="ABGD02000011">
    <property type="protein sequence ID" value="EDS11876.1"/>
    <property type="molecule type" value="Genomic_DNA"/>
</dbReference>
<sequence>MRGLLTAGRFACPAGFGARDLCAGRPPPDASLARPAIRGFPAAIAAGRGQAAAAPLSAPHKGRVERPLPLCYPHLCLARSYQAHAGAFCGKPLSCACPGDWVHGIGAARPYPMKRGDCRASESHAQASDAAMTRARVTRARGAAG</sequence>
<dbReference type="HOGENOM" id="CLU_1782832_0_0_9"/>
<name>B0P9I9_9FIRM</name>
<evidence type="ECO:0000313" key="3">
    <source>
        <dbReference type="Proteomes" id="UP000003803"/>
    </source>
</evidence>
<organism evidence="2 3">
    <name type="scientific">Anaerotruncus colihominis DSM 17241</name>
    <dbReference type="NCBI Taxonomy" id="445972"/>
    <lineage>
        <taxon>Bacteria</taxon>
        <taxon>Bacillati</taxon>
        <taxon>Bacillota</taxon>
        <taxon>Clostridia</taxon>
        <taxon>Eubacteriales</taxon>
        <taxon>Oscillospiraceae</taxon>
        <taxon>Anaerotruncus</taxon>
    </lineage>
</organism>
<protein>
    <submittedName>
        <fullName evidence="2">Uncharacterized protein</fullName>
    </submittedName>
</protein>
<proteinExistence type="predicted"/>
<dbReference type="Proteomes" id="UP000003803">
    <property type="component" value="Unassembled WGS sequence"/>
</dbReference>
<dbReference type="AlphaFoldDB" id="B0P9I9"/>
<feature type="compositionally biased region" description="Low complexity" evidence="1">
    <location>
        <begin position="130"/>
        <end position="145"/>
    </location>
</feature>
<evidence type="ECO:0000313" key="2">
    <source>
        <dbReference type="EMBL" id="EDS11876.1"/>
    </source>
</evidence>
<reference evidence="2" key="1">
    <citation type="submission" date="2007-11" db="EMBL/GenBank/DDBJ databases">
        <authorList>
            <person name="Fulton L."/>
            <person name="Clifton S."/>
            <person name="Fulton B."/>
            <person name="Xu J."/>
            <person name="Minx P."/>
            <person name="Pepin K.H."/>
            <person name="Johnson M."/>
            <person name="Thiruvilangam P."/>
            <person name="Bhonagiri V."/>
            <person name="Nash W.E."/>
            <person name="Mardis E.R."/>
            <person name="Wilson R.K."/>
        </authorList>
    </citation>
    <scope>NUCLEOTIDE SEQUENCE [LARGE SCALE GENOMIC DNA]</scope>
    <source>
        <strain evidence="2">DSM 17241</strain>
    </source>
</reference>
<evidence type="ECO:0000256" key="1">
    <source>
        <dbReference type="SAM" id="MobiDB-lite"/>
    </source>
</evidence>
<feature type="region of interest" description="Disordered" evidence="1">
    <location>
        <begin position="125"/>
        <end position="145"/>
    </location>
</feature>
<reference evidence="2" key="2">
    <citation type="submission" date="2013-09" db="EMBL/GenBank/DDBJ databases">
        <title>Draft genome sequence of Anaerotruncus colihominis(DSM 17241).</title>
        <authorList>
            <person name="Sudarsanam P."/>
            <person name="Ley R."/>
            <person name="Guruge J."/>
            <person name="Turnbaugh P.J."/>
            <person name="Mahowald M."/>
            <person name="Liep D."/>
            <person name="Gordon J."/>
        </authorList>
    </citation>
    <scope>NUCLEOTIDE SEQUENCE</scope>
    <source>
        <strain evidence="2">DSM 17241</strain>
    </source>
</reference>
<accession>B0P9I9</accession>
<gene>
    <name evidence="2" type="ORF">ANACOL_01457</name>
</gene>
<comment type="caution">
    <text evidence="2">The sequence shown here is derived from an EMBL/GenBank/DDBJ whole genome shotgun (WGS) entry which is preliminary data.</text>
</comment>
<keyword evidence="3" id="KW-1185">Reference proteome</keyword>